<feature type="transmembrane region" description="Helical" evidence="2">
    <location>
        <begin position="32"/>
        <end position="56"/>
    </location>
</feature>
<proteinExistence type="predicted"/>
<feature type="region of interest" description="Disordered" evidence="1">
    <location>
        <begin position="690"/>
        <end position="716"/>
    </location>
</feature>
<dbReference type="EMBL" id="VYTZ01000003">
    <property type="protein sequence ID" value="KAA9379721.1"/>
    <property type="molecule type" value="Genomic_DNA"/>
</dbReference>
<feature type="region of interest" description="Disordered" evidence="1">
    <location>
        <begin position="548"/>
        <end position="655"/>
    </location>
</feature>
<feature type="region of interest" description="Disordered" evidence="1">
    <location>
        <begin position="796"/>
        <end position="815"/>
    </location>
</feature>
<feature type="transmembrane region" description="Helical" evidence="2">
    <location>
        <begin position="90"/>
        <end position="111"/>
    </location>
</feature>
<feature type="transmembrane region" description="Helical" evidence="2">
    <location>
        <begin position="62"/>
        <end position="83"/>
    </location>
</feature>
<evidence type="ECO:0000256" key="1">
    <source>
        <dbReference type="SAM" id="MobiDB-lite"/>
    </source>
</evidence>
<dbReference type="RefSeq" id="WP_150932910.1">
    <property type="nucleotide sequence ID" value="NZ_VYTZ01000003.1"/>
</dbReference>
<name>A0A5J5K541_9ACTN</name>
<keyword evidence="4" id="KW-1185">Reference proteome</keyword>
<gene>
    <name evidence="3" type="ORF">F5972_08710</name>
</gene>
<keyword evidence="2" id="KW-0472">Membrane</keyword>
<accession>A0A5J5K541</accession>
<dbReference type="AlphaFoldDB" id="A0A5J5K541"/>
<feature type="compositionally biased region" description="Basic and acidic residues" evidence="1">
    <location>
        <begin position="690"/>
        <end position="699"/>
    </location>
</feature>
<sequence>MVAFLTSDPKRRGKAEERKLRRQMSEAGEISATLRLLAPWIILLASIGLAPLAYLGAQAADAQGFTAFCAAACGTVLVGSSLHLNRGREIFATCHEAFNFGAPFAVFAYTVLYGPNALLEIGTFFAGLASAIIWHKRHGNHTLRDLERRGAASPAAMSAAWRVFAAEHMPTIRDSEMVVLANTKDEFRGGIDLGPGEVPGDIDERVIDKITRWAGGIAGGTTLFVGEQLDRVGVQVLRRDPLKQPFPWLGPSGPGESIIETIDGLGRYRDFVPLTMLLPHVAGKGDLAEDKQQSHMAFTGMSRSGKGDAGELLDVNVACRRDSGVILLDPVKGAQQLGVIGDAAIWSLSTMSAVRAFLWCLVHRTIPMRAQHLGEPWRNPLGKNLREWVPGCGLTWLMVHMYEASALYGNENMVKITEQAASVGIMLLTEAQRFVHDRVDTTQRANTADIVHFGCKDPDDARFTLPPELIDMGAKPWVWRNKQPGMCLTALTHLPLNRQVIPARWARRARDGSDVAAALDEHRPFVEIDLDPVTAASFGDPYAKFAAARQARRDARPRQHAFTGQPGPRYADPLGQPPVTRGAVLVGQPPAPAPAPAEPAPGLVVPPAAQRRSTPAAPAEPAPAPRQVPGTGFDLDPGDDPEFDGTEPGAEEDRAELTEVAERVIGDMAAEMDGDPDAVHVLHQAVDALERMGDPRDDEPQTGPPVERFDDIDFPDPDEDLEEVSRDEAMDVLLDVLAIDIGVGNQFRPSDVYAAIRGRAKRSDSWVRKEMATLTAWGCIRDTEVYGVYEVIHTQRQDRPGPADGGGGSWPVQDL</sequence>
<protein>
    <submittedName>
        <fullName evidence="3">Uncharacterized protein</fullName>
    </submittedName>
</protein>
<comment type="caution">
    <text evidence="3">The sequence shown here is derived from an EMBL/GenBank/DDBJ whole genome shotgun (WGS) entry which is preliminary data.</text>
</comment>
<feature type="compositionally biased region" description="Acidic residues" evidence="1">
    <location>
        <begin position="636"/>
        <end position="650"/>
    </location>
</feature>
<evidence type="ECO:0000313" key="4">
    <source>
        <dbReference type="Proteomes" id="UP000327011"/>
    </source>
</evidence>
<keyword evidence="2" id="KW-0812">Transmembrane</keyword>
<dbReference type="Proteomes" id="UP000327011">
    <property type="component" value="Unassembled WGS sequence"/>
</dbReference>
<feature type="compositionally biased region" description="Pro residues" evidence="1">
    <location>
        <begin position="589"/>
        <end position="599"/>
    </location>
</feature>
<organism evidence="3 4">
    <name type="scientific">Microbispora cellulosiformans</name>
    <dbReference type="NCBI Taxonomy" id="2614688"/>
    <lineage>
        <taxon>Bacteria</taxon>
        <taxon>Bacillati</taxon>
        <taxon>Actinomycetota</taxon>
        <taxon>Actinomycetes</taxon>
        <taxon>Streptosporangiales</taxon>
        <taxon>Streptosporangiaceae</taxon>
        <taxon>Microbispora</taxon>
    </lineage>
</organism>
<feature type="compositionally biased region" description="Low complexity" evidence="1">
    <location>
        <begin position="600"/>
        <end position="617"/>
    </location>
</feature>
<evidence type="ECO:0000256" key="2">
    <source>
        <dbReference type="SAM" id="Phobius"/>
    </source>
</evidence>
<evidence type="ECO:0000313" key="3">
    <source>
        <dbReference type="EMBL" id="KAA9379721.1"/>
    </source>
</evidence>
<reference evidence="3 4" key="1">
    <citation type="submission" date="2019-09" db="EMBL/GenBank/DDBJ databases">
        <title>Screening of Novel Bioactive Compounds from Soil-Associated.</title>
        <authorList>
            <person name="Gong X."/>
        </authorList>
    </citation>
    <scope>NUCLEOTIDE SEQUENCE [LARGE SCALE GENOMIC DNA]</scope>
    <source>
        <strain evidence="3 4">Gxj-6</strain>
    </source>
</reference>
<keyword evidence="2" id="KW-1133">Transmembrane helix</keyword>